<dbReference type="HOGENOM" id="CLU_000288_125_3_1"/>
<dbReference type="GO" id="GO:0009116">
    <property type="term" value="P:nucleoside metabolic process"/>
    <property type="evidence" value="ECO:0007669"/>
    <property type="project" value="InterPro"/>
</dbReference>
<dbReference type="eggNOG" id="KOG1840">
    <property type="taxonomic scope" value="Eukaryota"/>
</dbReference>
<feature type="repeat" description="TPR" evidence="1">
    <location>
        <begin position="855"/>
        <end position="888"/>
    </location>
</feature>
<dbReference type="Gene3D" id="1.25.40.10">
    <property type="entry name" value="Tetratricopeptide repeat domain"/>
    <property type="match status" value="2"/>
</dbReference>
<evidence type="ECO:0008006" key="5">
    <source>
        <dbReference type="Google" id="ProtNLM"/>
    </source>
</evidence>
<dbReference type="Gene3D" id="3.40.50.300">
    <property type="entry name" value="P-loop containing nucleotide triphosphate hydrolases"/>
    <property type="match status" value="1"/>
</dbReference>
<dbReference type="SUPFAM" id="SSF53167">
    <property type="entry name" value="Purine and uridine phosphorylases"/>
    <property type="match status" value="1"/>
</dbReference>
<dbReference type="SUPFAM" id="SSF48452">
    <property type="entry name" value="TPR-like"/>
    <property type="match status" value="2"/>
</dbReference>
<dbReference type="InterPro" id="IPR019734">
    <property type="entry name" value="TPR_rpt"/>
</dbReference>
<dbReference type="Pfam" id="PF13374">
    <property type="entry name" value="TPR_10"/>
    <property type="match status" value="1"/>
</dbReference>
<dbReference type="EMBL" id="ABDG02000016">
    <property type="protein sequence ID" value="EHK49666.1"/>
    <property type="molecule type" value="Genomic_DNA"/>
</dbReference>
<evidence type="ECO:0000256" key="2">
    <source>
        <dbReference type="SAM" id="MobiDB-lite"/>
    </source>
</evidence>
<dbReference type="PANTHER" id="PTHR46082">
    <property type="entry name" value="ATP/GTP-BINDING PROTEIN-RELATED"/>
    <property type="match status" value="1"/>
</dbReference>
<proteinExistence type="predicted"/>
<organism evidence="3 4">
    <name type="scientific">Hypocrea atroviridis (strain ATCC 20476 / IMI 206040)</name>
    <name type="common">Trichoderma atroviride</name>
    <dbReference type="NCBI Taxonomy" id="452589"/>
    <lineage>
        <taxon>Eukaryota</taxon>
        <taxon>Fungi</taxon>
        <taxon>Dikarya</taxon>
        <taxon>Ascomycota</taxon>
        <taxon>Pezizomycotina</taxon>
        <taxon>Sordariomycetes</taxon>
        <taxon>Hypocreomycetidae</taxon>
        <taxon>Hypocreales</taxon>
        <taxon>Hypocreaceae</taxon>
        <taxon>Trichoderma</taxon>
    </lineage>
</organism>
<evidence type="ECO:0000313" key="3">
    <source>
        <dbReference type="EMBL" id="EHK49666.1"/>
    </source>
</evidence>
<dbReference type="STRING" id="452589.G9NIQ6"/>
<dbReference type="InterPro" id="IPR053137">
    <property type="entry name" value="NLR-like"/>
</dbReference>
<feature type="compositionally biased region" description="Basic and acidic residues" evidence="2">
    <location>
        <begin position="474"/>
        <end position="487"/>
    </location>
</feature>
<dbReference type="InterPro" id="IPR035994">
    <property type="entry name" value="Nucleoside_phosphorylase_sf"/>
</dbReference>
<dbReference type="AlphaFoldDB" id="G9NIQ6"/>
<evidence type="ECO:0000256" key="1">
    <source>
        <dbReference type="PROSITE-ProRule" id="PRU00339"/>
    </source>
</evidence>
<gene>
    <name evidence="3" type="ORF">TRIATDRAFT_280830</name>
</gene>
<dbReference type="Proteomes" id="UP000005426">
    <property type="component" value="Unassembled WGS sequence"/>
</dbReference>
<reference evidence="3 4" key="1">
    <citation type="journal article" date="2011" name="Genome Biol.">
        <title>Comparative genome sequence analysis underscores mycoparasitism as the ancestral life style of Trichoderma.</title>
        <authorList>
            <person name="Kubicek C.P."/>
            <person name="Herrera-Estrella A."/>
            <person name="Seidl-Seiboth V."/>
            <person name="Martinez D.A."/>
            <person name="Druzhinina I.S."/>
            <person name="Thon M."/>
            <person name="Zeilinger S."/>
            <person name="Casas-Flores S."/>
            <person name="Horwitz B.A."/>
            <person name="Mukherjee P.K."/>
            <person name="Mukherjee M."/>
            <person name="Kredics L."/>
            <person name="Alcaraz L.D."/>
            <person name="Aerts A."/>
            <person name="Antal Z."/>
            <person name="Atanasova L."/>
            <person name="Cervantes-Badillo M.G."/>
            <person name="Challacombe J."/>
            <person name="Chertkov O."/>
            <person name="McCluskey K."/>
            <person name="Coulpier F."/>
            <person name="Deshpande N."/>
            <person name="von Doehren H."/>
            <person name="Ebbole D.J."/>
            <person name="Esquivel-Naranjo E.U."/>
            <person name="Fekete E."/>
            <person name="Flipphi M."/>
            <person name="Glaser F."/>
            <person name="Gomez-Rodriguez E.Y."/>
            <person name="Gruber S."/>
            <person name="Han C."/>
            <person name="Henrissat B."/>
            <person name="Hermosa R."/>
            <person name="Hernandez-Onate M."/>
            <person name="Karaffa L."/>
            <person name="Kosti I."/>
            <person name="Le Crom S."/>
            <person name="Lindquist E."/>
            <person name="Lucas S."/>
            <person name="Luebeck M."/>
            <person name="Luebeck P.S."/>
            <person name="Margeot A."/>
            <person name="Metz B."/>
            <person name="Misra M."/>
            <person name="Nevalainen H."/>
            <person name="Omann M."/>
            <person name="Packer N."/>
            <person name="Perrone G."/>
            <person name="Uresti-Rivera E.E."/>
            <person name="Salamov A."/>
            <person name="Schmoll M."/>
            <person name="Seiboth B."/>
            <person name="Shapiro H."/>
            <person name="Sukno S."/>
            <person name="Tamayo-Ramos J.A."/>
            <person name="Tisch D."/>
            <person name="Wiest A."/>
            <person name="Wilkinson H.H."/>
            <person name="Zhang M."/>
            <person name="Coutinho P.M."/>
            <person name="Kenerley C.M."/>
            <person name="Monte E."/>
            <person name="Baker S.E."/>
            <person name="Grigoriev I.V."/>
        </authorList>
    </citation>
    <scope>NUCLEOTIDE SEQUENCE [LARGE SCALE GENOMIC DNA]</scope>
    <source>
        <strain evidence="4">ATCC 20476 / IMI 206040</strain>
    </source>
</reference>
<dbReference type="Pfam" id="PF13424">
    <property type="entry name" value="TPR_12"/>
    <property type="match status" value="2"/>
</dbReference>
<protein>
    <recommendedName>
        <fullName evidence="5">Nucleoside phosphorylase domain-containing protein</fullName>
    </recommendedName>
</protein>
<sequence length="1080" mass="122166">MSLKKLTPDSYRVGWICPLEVEQIAAMQMLDEVHSVLEQSFTDHNVYTLGSINGHNVVIAGLPQTGNCSAATVVTQMRMTFRNLRYGLLVGIGGGVPTETDDGVIRLGHVVVSKPIDEHSGAVQYDRGKAEVGHLERTGSLMPPPAVLLNAAQSLAVQRARIDYDPIWRDTLRFNTKIRGQRQFNFPGIANDHLYQPDYYHQKQGMSCEKAGCKPEQRIKRPVDEDDEEFVVVHRGTIASGELVIKSASRRDRLAQRHRVLCFETEAAGALADFPCMVIRGISDYCDSHKNNSWKGFAAAAAAAYARQLFFHMPIELVQDSPCKPTPFKLPFYLPEISRISKFIAREEELTRMHEALQSAAQRRRVAVLHGLGGIGKTQLAIEYSDRYRKDYSTSVWLDARDETTINQSLLRLATRIDSHGASVNYISAAVQGKDQTQIVAAVKRWFEEPENNYWLIIYDNYDHPNLEIAGTKNKDCSPLPKEKTPRADSVGLEGEATSEPYDIRKYLPEADHGAIIVTSRVSLRKLGSCIQIEKFQHLEEGLEILALTSCRENIRQGRVALANYETTRLRQFETDSAAIELAQRLDGLPLALASAGAYLEQVPITCTEYLQEYQKSWVQLHEGTSELPSYDKALCTTWNISYTHIEKQNSNAALLLRQWAYFDNNDIWYELLQGGEYKPDWLRDLTKDRLTFHGVMKLLCNHGLVQASLLDTPNAAQRAGSAGYSVHACVHSWMIHVLNQHLCEEMTRAALHCVASYVLEPEQPESLSKQRRLLRHADRCYDMINTIEVRNEELELTYNLGSQYFFQGRFGGAEAMYERALQGLQRRFKKAGALLSWALEGRRKVWGPEHSSTLETVVNLGLLYYEQDRFREAEAMYERALQGQEKVLGPEHPATLITVGNLRHVYASQARYEEAEAMYERALQGFEKVLGPENPATLNTVGHLGSLYTSQARFEEAEAMYKRTLKGFEKAWGPEHLLTLGTMTNLGILYSEQCRFNEAKAQFEQTLTGYEKTLGLKSMKTNLNALSCLQSFGNLYYKQGELQNAREYYIRAQEGCLVVYGADTPIHRYVTYNSRVRSA</sequence>
<feature type="region of interest" description="Disordered" evidence="2">
    <location>
        <begin position="474"/>
        <end position="493"/>
    </location>
</feature>
<dbReference type="InterPro" id="IPR027417">
    <property type="entry name" value="P-loop_NTPase"/>
</dbReference>
<dbReference type="SUPFAM" id="SSF52540">
    <property type="entry name" value="P-loop containing nucleoside triphosphate hydrolases"/>
    <property type="match status" value="1"/>
</dbReference>
<accession>G9NIQ6</accession>
<comment type="caution">
    <text evidence="3">The sequence shown here is derived from an EMBL/GenBank/DDBJ whole genome shotgun (WGS) entry which is preliminary data.</text>
</comment>
<keyword evidence="1" id="KW-0802">TPR repeat</keyword>
<keyword evidence="4" id="KW-1185">Reference proteome</keyword>
<dbReference type="GO" id="GO:0003824">
    <property type="term" value="F:catalytic activity"/>
    <property type="evidence" value="ECO:0007669"/>
    <property type="project" value="InterPro"/>
</dbReference>
<dbReference type="InterPro" id="IPR011990">
    <property type="entry name" value="TPR-like_helical_dom_sf"/>
</dbReference>
<evidence type="ECO:0000313" key="4">
    <source>
        <dbReference type="Proteomes" id="UP000005426"/>
    </source>
</evidence>
<dbReference type="Gene3D" id="3.40.50.1580">
    <property type="entry name" value="Nucleoside phosphorylase domain"/>
    <property type="match status" value="1"/>
</dbReference>
<dbReference type="PANTHER" id="PTHR46082:SF6">
    <property type="entry name" value="AAA+ ATPASE DOMAIN-CONTAINING PROTEIN-RELATED"/>
    <property type="match status" value="1"/>
</dbReference>
<dbReference type="OMA" id="QELGAYC"/>
<dbReference type="PRINTS" id="PR00381">
    <property type="entry name" value="KINESINLIGHT"/>
</dbReference>
<dbReference type="SMART" id="SM00028">
    <property type="entry name" value="TPR"/>
    <property type="match status" value="6"/>
</dbReference>
<name>G9NIQ6_HYPAI</name>
<dbReference type="PROSITE" id="PS50005">
    <property type="entry name" value="TPR"/>
    <property type="match status" value="1"/>
</dbReference>
<dbReference type="OrthoDB" id="626167at2759"/>